<feature type="transmembrane region" description="Helical" evidence="1">
    <location>
        <begin position="42"/>
        <end position="60"/>
    </location>
</feature>
<dbReference type="STRING" id="1218108.GCA_000382425_02455"/>
<keyword evidence="1" id="KW-1133">Transmembrane helix</keyword>
<organism evidence="2 3">
    <name type="scientific">Empedobacter brevis NBRC 14943 = ATCC 43319</name>
    <dbReference type="NCBI Taxonomy" id="1218108"/>
    <lineage>
        <taxon>Bacteria</taxon>
        <taxon>Pseudomonadati</taxon>
        <taxon>Bacteroidota</taxon>
        <taxon>Flavobacteriia</taxon>
        <taxon>Flavobacteriales</taxon>
        <taxon>Weeksellaceae</taxon>
        <taxon>Empedobacter</taxon>
    </lineage>
</organism>
<protein>
    <submittedName>
        <fullName evidence="2">Uncharacterized protein</fullName>
    </submittedName>
</protein>
<reference evidence="2 3" key="1">
    <citation type="submission" date="2019-07" db="EMBL/GenBank/DDBJ databases">
        <title>Whole genome shotgun sequence of Empedobacter brevis NBRC 14943.</title>
        <authorList>
            <person name="Hosoyama A."/>
            <person name="Uohara A."/>
            <person name="Ohji S."/>
            <person name="Ichikawa N."/>
        </authorList>
    </citation>
    <scope>NUCLEOTIDE SEQUENCE [LARGE SCALE GENOMIC DNA]</scope>
    <source>
        <strain evidence="2 3">NBRC 14943</strain>
    </source>
</reference>
<dbReference type="RefSeq" id="WP_019975928.1">
    <property type="nucleotide sequence ID" value="NZ_BJXC01000006.1"/>
</dbReference>
<gene>
    <name evidence="2" type="ORF">EB1_11560</name>
</gene>
<name>A0A511NFJ0_9FLAO</name>
<dbReference type="GeneID" id="84650583"/>
<evidence type="ECO:0000313" key="3">
    <source>
        <dbReference type="Proteomes" id="UP000321245"/>
    </source>
</evidence>
<comment type="caution">
    <text evidence="2">The sequence shown here is derived from an EMBL/GenBank/DDBJ whole genome shotgun (WGS) entry which is preliminary data.</text>
</comment>
<keyword evidence="1" id="KW-0812">Transmembrane</keyword>
<evidence type="ECO:0000256" key="1">
    <source>
        <dbReference type="SAM" id="Phobius"/>
    </source>
</evidence>
<dbReference type="AlphaFoldDB" id="A0A511NFJ0"/>
<dbReference type="EMBL" id="BJXC01000006">
    <property type="protein sequence ID" value="GEM51366.1"/>
    <property type="molecule type" value="Genomic_DNA"/>
</dbReference>
<proteinExistence type="predicted"/>
<keyword evidence="1" id="KW-0472">Membrane</keyword>
<accession>A0A511NFJ0</accession>
<dbReference type="Proteomes" id="UP000321245">
    <property type="component" value="Unassembled WGS sequence"/>
</dbReference>
<feature type="transmembrane region" description="Helical" evidence="1">
    <location>
        <begin position="6"/>
        <end position="30"/>
    </location>
</feature>
<keyword evidence="3" id="KW-1185">Reference proteome</keyword>
<dbReference type="OrthoDB" id="709544at2"/>
<sequence>MNVYFGIVLLVLFTVIIIFLILIGYSLFGIVKQYFNPKTAKYSIILYIFCIIYISVNIIYEDELFSKNDAIELVEDLNFKLNDDFKLIKNESFSGIGDYHHTFRLEISDQDKNRLINEIESSQNFMPDSVYSSMNKIYPDRYNGKKVIWNYEDKHSYTREYFQPNGENYAPTNRIISVLKNTNELIFEEIDD</sequence>
<evidence type="ECO:0000313" key="2">
    <source>
        <dbReference type="EMBL" id="GEM51366.1"/>
    </source>
</evidence>